<dbReference type="GO" id="GO:0006310">
    <property type="term" value="P:DNA recombination"/>
    <property type="evidence" value="ECO:0007669"/>
    <property type="project" value="InterPro"/>
</dbReference>
<dbReference type="AlphaFoldDB" id="A0A3M0CGC9"/>
<protein>
    <recommendedName>
        <fullName evidence="12">Replication restart protein PriA</fullName>
    </recommendedName>
    <alternativeName>
        <fullName evidence="12">ATP-dependent DNA helicase PriA</fullName>
        <ecNumber evidence="12">5.6.2.4</ecNumber>
    </alternativeName>
    <alternativeName>
        <fullName evidence="12">DNA 3'-5' helicase PriA</fullName>
    </alternativeName>
</protein>
<proteinExistence type="inferred from homology"/>
<dbReference type="Pfam" id="PF18319">
    <property type="entry name" value="Zn_ribbon_PriA"/>
    <property type="match status" value="1"/>
</dbReference>
<evidence type="ECO:0000313" key="14">
    <source>
        <dbReference type="EMBL" id="RMB07877.1"/>
    </source>
</evidence>
<comment type="cofactor">
    <cofactor evidence="12">
        <name>Zn(2+)</name>
        <dbReference type="ChEBI" id="CHEBI:29105"/>
    </cofactor>
    <text evidence="12">Binds 2 zinc ions per subunit.</text>
</comment>
<comment type="similarity">
    <text evidence="12">Belongs to the helicase family. PriA subfamily.</text>
</comment>
<comment type="caution">
    <text evidence="14">The sequence shown here is derived from an EMBL/GenBank/DDBJ whole genome shotgun (WGS) entry which is preliminary data.</text>
</comment>
<dbReference type="PANTHER" id="PTHR30580:SF0">
    <property type="entry name" value="PRIMOSOMAL PROTEIN N"/>
    <property type="match status" value="1"/>
</dbReference>
<dbReference type="Gene3D" id="3.40.50.300">
    <property type="entry name" value="P-loop containing nucleotide triphosphate hydrolases"/>
    <property type="match status" value="2"/>
</dbReference>
<evidence type="ECO:0000313" key="15">
    <source>
        <dbReference type="Proteomes" id="UP000271227"/>
    </source>
</evidence>
<dbReference type="SMART" id="SM00487">
    <property type="entry name" value="DEXDc"/>
    <property type="match status" value="1"/>
</dbReference>
<dbReference type="EMBL" id="REFR01000011">
    <property type="protein sequence ID" value="RMB07877.1"/>
    <property type="molecule type" value="Genomic_DNA"/>
</dbReference>
<dbReference type="InterPro" id="IPR042115">
    <property type="entry name" value="PriA_3primeBD_sf"/>
</dbReference>
<dbReference type="HAMAP" id="MF_00983">
    <property type="entry name" value="PriA"/>
    <property type="match status" value="1"/>
</dbReference>
<dbReference type="Proteomes" id="UP000271227">
    <property type="component" value="Unassembled WGS sequence"/>
</dbReference>
<keyword evidence="3 12" id="KW-0479">Metal-binding</keyword>
<dbReference type="GO" id="GO:0006270">
    <property type="term" value="P:DNA replication initiation"/>
    <property type="evidence" value="ECO:0007669"/>
    <property type="project" value="TreeGrafter"/>
</dbReference>
<evidence type="ECO:0000256" key="8">
    <source>
        <dbReference type="ARBA" id="ARBA00022840"/>
    </source>
</evidence>
<dbReference type="InterPro" id="IPR041236">
    <property type="entry name" value="PriA_C"/>
</dbReference>
<dbReference type="InterPro" id="IPR001650">
    <property type="entry name" value="Helicase_C-like"/>
</dbReference>
<feature type="binding site" evidence="12">
    <location>
        <position position="481"/>
    </location>
    <ligand>
        <name>Zn(2+)</name>
        <dbReference type="ChEBI" id="CHEBI:29105"/>
        <label>2</label>
    </ligand>
</feature>
<dbReference type="SUPFAM" id="SSF52540">
    <property type="entry name" value="P-loop containing nucleoside triphosphate hydrolases"/>
    <property type="match status" value="1"/>
</dbReference>
<keyword evidence="15" id="KW-1185">Reference proteome</keyword>
<evidence type="ECO:0000256" key="9">
    <source>
        <dbReference type="ARBA" id="ARBA00023125"/>
    </source>
</evidence>
<dbReference type="GO" id="GO:0006269">
    <property type="term" value="P:DNA replication, synthesis of primer"/>
    <property type="evidence" value="ECO:0007669"/>
    <property type="project" value="UniProtKB-KW"/>
</dbReference>
<dbReference type="GO" id="GO:0016887">
    <property type="term" value="F:ATP hydrolysis activity"/>
    <property type="evidence" value="ECO:0007669"/>
    <property type="project" value="RHEA"/>
</dbReference>
<evidence type="ECO:0000259" key="13">
    <source>
        <dbReference type="PROSITE" id="PS51192"/>
    </source>
</evidence>
<gene>
    <name evidence="12" type="primary">priA</name>
    <name evidence="14" type="ORF">BXY39_1970</name>
</gene>
<feature type="binding site" evidence="12">
    <location>
        <position position="497"/>
    </location>
    <ligand>
        <name>Zn(2+)</name>
        <dbReference type="ChEBI" id="CHEBI:29105"/>
        <label>1</label>
    </ligand>
</feature>
<keyword evidence="5 12" id="KW-0378">Hydrolase</keyword>
<feature type="binding site" evidence="12">
    <location>
        <position position="457"/>
    </location>
    <ligand>
        <name>Zn(2+)</name>
        <dbReference type="ChEBI" id="CHEBI:29105"/>
        <label>1</label>
    </ligand>
</feature>
<reference evidence="14 15" key="1">
    <citation type="submission" date="2018-10" db="EMBL/GenBank/DDBJ databases">
        <title>Genomic Encyclopedia of Archaeal and Bacterial Type Strains, Phase II (KMG-II): from individual species to whole genera.</title>
        <authorList>
            <person name="Goeker M."/>
        </authorList>
    </citation>
    <scope>NUCLEOTIDE SEQUENCE [LARGE SCALE GENOMIC DNA]</scope>
    <source>
        <strain evidence="14 15">DSM 25217</strain>
    </source>
</reference>
<feature type="binding site" evidence="12">
    <location>
        <position position="494"/>
    </location>
    <ligand>
        <name>Zn(2+)</name>
        <dbReference type="ChEBI" id="CHEBI:29105"/>
        <label>1</label>
    </ligand>
</feature>
<evidence type="ECO:0000256" key="2">
    <source>
        <dbReference type="ARBA" id="ARBA00022705"/>
    </source>
</evidence>
<keyword evidence="9 12" id="KW-0238">DNA-binding</keyword>
<dbReference type="InterPro" id="IPR040498">
    <property type="entry name" value="PriA_CRR"/>
</dbReference>
<comment type="catalytic activity">
    <reaction evidence="12">
        <text>Couples ATP hydrolysis with the unwinding of duplex DNA by translocating in the 3'-5' direction.</text>
        <dbReference type="EC" id="5.6.2.4"/>
    </reaction>
</comment>
<dbReference type="FunFam" id="3.40.50.300:FF:000489">
    <property type="entry name" value="Primosome assembly protein PriA"/>
    <property type="match status" value="1"/>
</dbReference>
<keyword evidence="7 12" id="KW-0862">Zinc</keyword>
<feature type="binding site" evidence="12">
    <location>
        <position position="454"/>
    </location>
    <ligand>
        <name>Zn(2+)</name>
        <dbReference type="ChEBI" id="CHEBI:29105"/>
        <label>1</label>
    </ligand>
</feature>
<evidence type="ECO:0000256" key="5">
    <source>
        <dbReference type="ARBA" id="ARBA00022801"/>
    </source>
</evidence>
<evidence type="ECO:0000256" key="7">
    <source>
        <dbReference type="ARBA" id="ARBA00022833"/>
    </source>
</evidence>
<dbReference type="InterPro" id="IPR011545">
    <property type="entry name" value="DEAD/DEAH_box_helicase_dom"/>
</dbReference>
<evidence type="ECO:0000256" key="11">
    <source>
        <dbReference type="ARBA" id="ARBA00048988"/>
    </source>
</evidence>
<dbReference type="GO" id="GO:0008270">
    <property type="term" value="F:zinc ion binding"/>
    <property type="evidence" value="ECO:0007669"/>
    <property type="project" value="UniProtKB-UniRule"/>
</dbReference>
<evidence type="ECO:0000256" key="10">
    <source>
        <dbReference type="ARBA" id="ARBA00023235"/>
    </source>
</evidence>
<organism evidence="14 15">
    <name type="scientific">Eilatimonas milleporae</name>
    <dbReference type="NCBI Taxonomy" id="911205"/>
    <lineage>
        <taxon>Bacteria</taxon>
        <taxon>Pseudomonadati</taxon>
        <taxon>Pseudomonadota</taxon>
        <taxon>Alphaproteobacteria</taxon>
        <taxon>Kordiimonadales</taxon>
        <taxon>Kordiimonadaceae</taxon>
        <taxon>Eilatimonas</taxon>
    </lineage>
</organism>
<sequence>MTDAGKNLTADSVEGMVRLSVLLPMPFAGPLDYLYAAPVSEGSILRVPLGPREVTGVVWPAADTKRPSAPDKSDRTVSVEKLKPVAGRVDMPPLTPDLCRFVDWVAAYTLTSRGRVLRMILSVPAALEPPPVQRIFAPGRERPARLTPARARVLDAIAAQGPLSARAAAEAAGVSESVVRGLAKAGALTMREVSADAPYPLPDPTRPGPALSDEQAAAAAAVCGAVTAGEYAVFLLDGVTGSGKTEVYFEAVAAALSRDDETQILVLVPEIALTSQWLDRFEARFGARPVVWHSDVGQAARRRAWAATARGSARVIVGARSALFLPFRKLGLIVVDEEHDPSFKQEDGVLYHARDMAVLRASLGGCPIVLASATPSLETAVNADAGRYRRLRLTARHGGAALPDIRAVDMRRDPPPPGRWIAPPLEADMRDTLARGEQVMLFLNRRGYAPLTLCRTCGHRLECPHCSAWMVEHRFQRRMQCHHCGHSGPVPPACPSCGAEDSLVACGPGVERLFEEVGARFPEARIAVMTSDTLDHPSETARFVADIAAGNVDIVIGTQIVTKGYHFPQLTLVGVIDADLGLRGGDLRAGERTYQQLTQVAGRAGRAARPGRVFLQTYDPAHPVVDALVKGDGARFMALEEDGRRRHAMPPFGRLVALILSGRDESAVIETGRRLAATAPSGQTPGGEAVQVLGPAPAPLARLRGYYRVRLLLHQRGLGRVQALMRDWLKRSEPVKGVTVKVDIDPYSFL</sequence>
<keyword evidence="8 12" id="KW-0067">ATP-binding</keyword>
<accession>A0A3M0CGC9</accession>
<evidence type="ECO:0000256" key="6">
    <source>
        <dbReference type="ARBA" id="ARBA00022806"/>
    </source>
</evidence>
<feature type="domain" description="Helicase ATP-binding" evidence="13">
    <location>
        <begin position="225"/>
        <end position="393"/>
    </location>
</feature>
<evidence type="ECO:0000256" key="3">
    <source>
        <dbReference type="ARBA" id="ARBA00022723"/>
    </source>
</evidence>
<dbReference type="GO" id="GO:1990077">
    <property type="term" value="C:primosome complex"/>
    <property type="evidence" value="ECO:0007669"/>
    <property type="project" value="UniProtKB-UniRule"/>
</dbReference>
<dbReference type="NCBIfam" id="TIGR00595">
    <property type="entry name" value="priA"/>
    <property type="match status" value="1"/>
</dbReference>
<evidence type="ECO:0000256" key="12">
    <source>
        <dbReference type="HAMAP-Rule" id="MF_00983"/>
    </source>
</evidence>
<keyword evidence="4 12" id="KW-0547">Nucleotide-binding</keyword>
<keyword evidence="1 12" id="KW-0639">Primosome</keyword>
<dbReference type="GO" id="GO:0003677">
    <property type="term" value="F:DNA binding"/>
    <property type="evidence" value="ECO:0007669"/>
    <property type="project" value="UniProtKB-UniRule"/>
</dbReference>
<dbReference type="InterPro" id="IPR027417">
    <property type="entry name" value="P-loop_NTPase"/>
</dbReference>
<dbReference type="InterPro" id="IPR005259">
    <property type="entry name" value="PriA"/>
</dbReference>
<dbReference type="Pfam" id="PF18074">
    <property type="entry name" value="PriA_C"/>
    <property type="match status" value="1"/>
</dbReference>
<comment type="subunit">
    <text evidence="12">Component of the replication restart primosome.</text>
</comment>
<keyword evidence="6 12" id="KW-0347">Helicase</keyword>
<dbReference type="PROSITE" id="PS51192">
    <property type="entry name" value="HELICASE_ATP_BIND_1"/>
    <property type="match status" value="1"/>
</dbReference>
<dbReference type="Gene3D" id="3.40.1440.60">
    <property type="entry name" value="PriA, 3(prime) DNA-binding domain"/>
    <property type="match status" value="1"/>
</dbReference>
<dbReference type="Pfam" id="PF17764">
    <property type="entry name" value="PriA_3primeBD"/>
    <property type="match status" value="1"/>
</dbReference>
<dbReference type="NCBIfam" id="NF004070">
    <property type="entry name" value="PRK05580.2-2"/>
    <property type="match status" value="1"/>
</dbReference>
<dbReference type="GO" id="GO:0006302">
    <property type="term" value="P:double-strand break repair"/>
    <property type="evidence" value="ECO:0007669"/>
    <property type="project" value="InterPro"/>
</dbReference>
<keyword evidence="10 12" id="KW-0413">Isomerase</keyword>
<feature type="binding site" evidence="12">
    <location>
        <position position="484"/>
    </location>
    <ligand>
        <name>Zn(2+)</name>
        <dbReference type="ChEBI" id="CHEBI:29105"/>
        <label>2</label>
    </ligand>
</feature>
<name>A0A3M0CGC9_9PROT</name>
<feature type="binding site" evidence="12">
    <location>
        <position position="466"/>
    </location>
    <ligand>
        <name>Zn(2+)</name>
        <dbReference type="ChEBI" id="CHEBI:29105"/>
        <label>2</label>
    </ligand>
</feature>
<dbReference type="InterPro" id="IPR041222">
    <property type="entry name" value="PriA_3primeBD"/>
</dbReference>
<keyword evidence="2 12" id="KW-0235">DNA replication</keyword>
<dbReference type="SMART" id="SM00490">
    <property type="entry name" value="HELICc"/>
    <property type="match status" value="1"/>
</dbReference>
<dbReference type="EC" id="5.6.2.4" evidence="12"/>
<dbReference type="GO" id="GO:0005524">
    <property type="term" value="F:ATP binding"/>
    <property type="evidence" value="ECO:0007669"/>
    <property type="project" value="UniProtKB-UniRule"/>
</dbReference>
<dbReference type="InterPro" id="IPR014001">
    <property type="entry name" value="Helicase_ATP-bd"/>
</dbReference>
<dbReference type="RefSeq" id="WP_245999033.1">
    <property type="nucleotide sequence ID" value="NZ_REFR01000011.1"/>
</dbReference>
<feature type="binding site" evidence="12">
    <location>
        <position position="463"/>
    </location>
    <ligand>
        <name>Zn(2+)</name>
        <dbReference type="ChEBI" id="CHEBI:29105"/>
        <label>2</label>
    </ligand>
</feature>
<comment type="function">
    <text evidence="12">Initiates the restart of stalled replication forks, which reloads the replicative helicase on sites other than the origin of replication. Recognizes and binds to abandoned replication forks and remodels them to uncover a helicase loading site. Promotes assembly of the primosome at these replication forks.</text>
</comment>
<dbReference type="GO" id="GO:0043138">
    <property type="term" value="F:3'-5' DNA helicase activity"/>
    <property type="evidence" value="ECO:0007669"/>
    <property type="project" value="UniProtKB-EC"/>
</dbReference>
<comment type="catalytic activity">
    <reaction evidence="11 12">
        <text>ATP + H2O = ADP + phosphate + H(+)</text>
        <dbReference type="Rhea" id="RHEA:13065"/>
        <dbReference type="ChEBI" id="CHEBI:15377"/>
        <dbReference type="ChEBI" id="CHEBI:15378"/>
        <dbReference type="ChEBI" id="CHEBI:30616"/>
        <dbReference type="ChEBI" id="CHEBI:43474"/>
        <dbReference type="ChEBI" id="CHEBI:456216"/>
        <dbReference type="EC" id="5.6.2.4"/>
    </reaction>
</comment>
<dbReference type="FunCoup" id="A0A3M0CGC9">
    <property type="interactions" value="326"/>
</dbReference>
<evidence type="ECO:0000256" key="1">
    <source>
        <dbReference type="ARBA" id="ARBA00022515"/>
    </source>
</evidence>
<dbReference type="PANTHER" id="PTHR30580">
    <property type="entry name" value="PRIMOSOMAL PROTEIN N"/>
    <property type="match status" value="1"/>
</dbReference>
<evidence type="ECO:0000256" key="4">
    <source>
        <dbReference type="ARBA" id="ARBA00022741"/>
    </source>
</evidence>
<dbReference type="InParanoid" id="A0A3M0CGC9"/>
<dbReference type="Pfam" id="PF00270">
    <property type="entry name" value="DEAD"/>
    <property type="match status" value="1"/>
</dbReference>